<dbReference type="PRINTS" id="PR00081">
    <property type="entry name" value="GDHRDH"/>
</dbReference>
<dbReference type="InterPro" id="IPR002347">
    <property type="entry name" value="SDR_fam"/>
</dbReference>
<name>A0A0B4X876_9HYPH</name>
<dbReference type="PANTHER" id="PTHR43639:SF1">
    <property type="entry name" value="SHORT-CHAIN DEHYDROGENASE_REDUCTASE FAMILY PROTEIN"/>
    <property type="match status" value="1"/>
</dbReference>
<dbReference type="SUPFAM" id="SSF51735">
    <property type="entry name" value="NAD(P)-binding Rossmann-fold domains"/>
    <property type="match status" value="1"/>
</dbReference>
<evidence type="ECO:0000313" key="5">
    <source>
        <dbReference type="Proteomes" id="UP000031368"/>
    </source>
</evidence>
<proteinExistence type="inferred from homology"/>
<dbReference type="NCBIfam" id="NF004847">
    <property type="entry name" value="PRK06198.1"/>
    <property type="match status" value="1"/>
</dbReference>
<accession>A0A0B4X876</accession>
<evidence type="ECO:0000256" key="2">
    <source>
        <dbReference type="ARBA" id="ARBA00023002"/>
    </source>
</evidence>
<dbReference type="PRINTS" id="PR00080">
    <property type="entry name" value="SDRFAMILY"/>
</dbReference>
<dbReference type="InterPro" id="IPR057326">
    <property type="entry name" value="KR_dom"/>
</dbReference>
<dbReference type="InterPro" id="IPR020904">
    <property type="entry name" value="Sc_DH/Rdtase_CS"/>
</dbReference>
<dbReference type="PANTHER" id="PTHR43639">
    <property type="entry name" value="OXIDOREDUCTASE, SHORT-CHAIN DEHYDROGENASE/REDUCTASE FAMILY (AFU_ORTHOLOGUE AFUA_5G02870)"/>
    <property type="match status" value="1"/>
</dbReference>
<evidence type="ECO:0000313" key="4">
    <source>
        <dbReference type="EMBL" id="AJD42920.1"/>
    </source>
</evidence>
<protein>
    <submittedName>
        <fullName evidence="4">Short-chain dehydrogenase protein</fullName>
    </submittedName>
</protein>
<dbReference type="EMBL" id="CP006877">
    <property type="protein sequence ID" value="AJD42920.1"/>
    <property type="molecule type" value="Genomic_DNA"/>
</dbReference>
<keyword evidence="5" id="KW-1185">Reference proteome</keyword>
<dbReference type="SMART" id="SM00822">
    <property type="entry name" value="PKS_KR"/>
    <property type="match status" value="1"/>
</dbReference>
<dbReference type="AlphaFoldDB" id="A0A0B4X876"/>
<dbReference type="GO" id="GO:0016491">
    <property type="term" value="F:oxidoreductase activity"/>
    <property type="evidence" value="ECO:0007669"/>
    <property type="project" value="UniProtKB-KW"/>
</dbReference>
<dbReference type="Gene3D" id="3.40.50.720">
    <property type="entry name" value="NAD(P)-binding Rossmann-like Domain"/>
    <property type="match status" value="1"/>
</dbReference>
<evidence type="ECO:0000259" key="3">
    <source>
        <dbReference type="SMART" id="SM00822"/>
    </source>
</evidence>
<dbReference type="Pfam" id="PF13561">
    <property type="entry name" value="adh_short_C2"/>
    <property type="match status" value="1"/>
</dbReference>
<dbReference type="CDD" id="cd05233">
    <property type="entry name" value="SDR_c"/>
    <property type="match status" value="1"/>
</dbReference>
<dbReference type="PROSITE" id="PS00061">
    <property type="entry name" value="ADH_SHORT"/>
    <property type="match status" value="1"/>
</dbReference>
<keyword evidence="2" id="KW-0560">Oxidoreductase</keyword>
<evidence type="ECO:0000256" key="1">
    <source>
        <dbReference type="ARBA" id="ARBA00006484"/>
    </source>
</evidence>
<feature type="domain" description="Ketoreductase" evidence="3">
    <location>
        <begin position="11"/>
        <end position="197"/>
    </location>
</feature>
<dbReference type="KEGG" id="rga:RGR602_CH03613"/>
<comment type="similarity">
    <text evidence="1">Belongs to the short-chain dehydrogenases/reductases (SDR) family.</text>
</comment>
<dbReference type="RefSeq" id="WP_039846201.1">
    <property type="nucleotide sequence ID" value="NZ_CP006877.1"/>
</dbReference>
<dbReference type="HOGENOM" id="CLU_010194_1_0_5"/>
<organism evidence="4 5">
    <name type="scientific">Rhizobium gallicum bv. gallicum R602sp</name>
    <dbReference type="NCBI Taxonomy" id="1041138"/>
    <lineage>
        <taxon>Bacteria</taxon>
        <taxon>Pseudomonadati</taxon>
        <taxon>Pseudomonadota</taxon>
        <taxon>Alphaproteobacteria</taxon>
        <taxon>Hyphomicrobiales</taxon>
        <taxon>Rhizobiaceae</taxon>
        <taxon>Rhizobium/Agrobacterium group</taxon>
        <taxon>Rhizobium</taxon>
    </lineage>
</organism>
<reference evidence="4 5" key="1">
    <citation type="submission" date="2013-11" db="EMBL/GenBank/DDBJ databases">
        <title>Complete genome sequence of Rhizobium gallicum bv. gallicum R602.</title>
        <authorList>
            <person name="Bustos P."/>
            <person name="Santamaria R.I."/>
            <person name="Lozano L."/>
            <person name="Acosta J.L."/>
            <person name="Ormeno-Orrillo E."/>
            <person name="Rogel M.A."/>
            <person name="Romero D."/>
            <person name="Cevallos M.A."/>
            <person name="Martinez-Romero E."/>
            <person name="Gonzalez V."/>
        </authorList>
    </citation>
    <scope>NUCLEOTIDE SEQUENCE [LARGE SCALE GENOMIC DNA]</scope>
    <source>
        <strain evidence="4 5">R602</strain>
    </source>
</reference>
<dbReference type="Proteomes" id="UP000031368">
    <property type="component" value="Chromosome"/>
</dbReference>
<dbReference type="InterPro" id="IPR036291">
    <property type="entry name" value="NAD(P)-bd_dom_sf"/>
</dbReference>
<gene>
    <name evidence="4" type="ORF">RGR602_CH03613</name>
</gene>
<dbReference type="FunFam" id="3.40.50.720:FF:000084">
    <property type="entry name" value="Short-chain dehydrogenase reductase"/>
    <property type="match status" value="1"/>
</dbReference>
<sequence length="273" mass="29215">MTTDHGRLDGKIAIVTGGTQGLGATIARLFAERGAKGIVICGRNERKGKAKAEDISSRTGSKVVYVKANLGNVEDARNVVHVCDQAFGRVDALVNAAAITDRGTILDTSPELFDAMFAVNVRAPFFLMQETVKVMRRDKIEGTIVNIGSMSARAGQPFISAYCASKGALETLTKNTAYALLRNRIRVNGLNIGWMATEGEDRIQREYHAASDDWLAKAAASQPFGRLVDPEEVARACAYLSSAESGLMTGSVICFDQSIWGAYDGSPHPAAAL</sequence>